<dbReference type="InterPro" id="IPR009027">
    <property type="entry name" value="Ribosomal_bL9/RNase_H1_N"/>
</dbReference>
<dbReference type="InterPro" id="IPR020070">
    <property type="entry name" value="Ribosomal_bL9_N"/>
</dbReference>
<evidence type="ECO:0000256" key="4">
    <source>
        <dbReference type="SAM" id="MobiDB-lite"/>
    </source>
</evidence>
<comment type="similarity">
    <text evidence="1">Belongs to the bacterial ribosomal protein bL9 family.</text>
</comment>
<dbReference type="InterPro" id="IPR000244">
    <property type="entry name" value="Ribosomal_bL9"/>
</dbReference>
<dbReference type="GO" id="GO:0005840">
    <property type="term" value="C:ribosome"/>
    <property type="evidence" value="ECO:0007669"/>
    <property type="project" value="UniProtKB-KW"/>
</dbReference>
<keyword evidence="7" id="KW-1185">Reference proteome</keyword>
<dbReference type="Proteomes" id="UP000298138">
    <property type="component" value="Unassembled WGS sequence"/>
</dbReference>
<protein>
    <recommendedName>
        <fullName evidence="5">Ribosomal protein L9 domain-containing protein</fullName>
    </recommendedName>
</protein>
<dbReference type="GO" id="GO:0006412">
    <property type="term" value="P:translation"/>
    <property type="evidence" value="ECO:0007669"/>
    <property type="project" value="InterPro"/>
</dbReference>
<accession>A0A4S2N3M5</accession>
<dbReference type="InParanoid" id="A0A4S2N3M5"/>
<dbReference type="STRING" id="341454.A0A4S2N3M5"/>
<name>A0A4S2N3M5_9PEZI</name>
<proteinExistence type="inferred from homology"/>
<feature type="compositionally biased region" description="Low complexity" evidence="4">
    <location>
        <begin position="105"/>
        <end position="114"/>
    </location>
</feature>
<evidence type="ECO:0000256" key="3">
    <source>
        <dbReference type="ARBA" id="ARBA00023274"/>
    </source>
</evidence>
<keyword evidence="2" id="KW-0689">Ribosomal protein</keyword>
<evidence type="ECO:0000313" key="6">
    <source>
        <dbReference type="EMBL" id="TGZ83839.1"/>
    </source>
</evidence>
<dbReference type="GO" id="GO:1990904">
    <property type="term" value="C:ribonucleoprotein complex"/>
    <property type="evidence" value="ECO:0007669"/>
    <property type="project" value="UniProtKB-KW"/>
</dbReference>
<dbReference type="Gene3D" id="3.40.5.10">
    <property type="entry name" value="Ribosomal protein L9, N-terminal domain"/>
    <property type="match status" value="1"/>
</dbReference>
<dbReference type="InterPro" id="IPR036935">
    <property type="entry name" value="Ribosomal_bL9_N_sf"/>
</dbReference>
<feature type="domain" description="Ribosomal protein L9" evidence="5">
    <location>
        <begin position="36"/>
        <end position="75"/>
    </location>
</feature>
<evidence type="ECO:0000259" key="5">
    <source>
        <dbReference type="Pfam" id="PF01281"/>
    </source>
</evidence>
<evidence type="ECO:0000256" key="2">
    <source>
        <dbReference type="ARBA" id="ARBA00022980"/>
    </source>
</evidence>
<dbReference type="AlphaFoldDB" id="A0A4S2N3M5"/>
<reference evidence="6 7" key="1">
    <citation type="submission" date="2019-04" db="EMBL/GenBank/DDBJ databases">
        <title>Comparative genomics and transcriptomics to analyze fruiting body development in filamentous ascomycetes.</title>
        <authorList>
            <consortium name="DOE Joint Genome Institute"/>
            <person name="Lutkenhaus R."/>
            <person name="Traeger S."/>
            <person name="Breuer J."/>
            <person name="Kuo A."/>
            <person name="Lipzen A."/>
            <person name="Pangilinan J."/>
            <person name="Dilworth D."/>
            <person name="Sandor L."/>
            <person name="Poggeler S."/>
            <person name="Barry K."/>
            <person name="Grigoriev I.V."/>
            <person name="Nowrousian M."/>
        </authorList>
    </citation>
    <scope>NUCLEOTIDE SEQUENCE [LARGE SCALE GENOMIC DNA]</scope>
    <source>
        <strain evidence="6 7">CBS 389.68</strain>
    </source>
</reference>
<dbReference type="Pfam" id="PF01281">
    <property type="entry name" value="Ribosomal_L9_N"/>
    <property type="match status" value="1"/>
</dbReference>
<evidence type="ECO:0000256" key="1">
    <source>
        <dbReference type="ARBA" id="ARBA00010605"/>
    </source>
</evidence>
<dbReference type="EMBL" id="ML220113">
    <property type="protein sequence ID" value="TGZ83839.1"/>
    <property type="molecule type" value="Genomic_DNA"/>
</dbReference>
<dbReference type="SUPFAM" id="SSF55658">
    <property type="entry name" value="L9 N-domain-like"/>
    <property type="match status" value="1"/>
</dbReference>
<dbReference type="GO" id="GO:0003735">
    <property type="term" value="F:structural constituent of ribosome"/>
    <property type="evidence" value="ECO:0007669"/>
    <property type="project" value="InterPro"/>
</dbReference>
<sequence length="221" mass="24037">MLPVRPLASASAPILRPLLGQQIRGKKKLTKALTIPVVLLQDVPYLGRKGSVVAVPRGRMRNVLYPQKAADYYTSRAPPPLVPIDPTFVVTHSTKRGSAGADSTAAPARAEAPAKTFSTPPSVIHDILNAKLPGVLEFDRRLMVEGEPEIFGSVSEKDVVDKIREYLQDEEQAKLVGSVKEEWVKMDKMKMVGVQDIVVQVKGALDGEGVKRTVRVVGHMG</sequence>
<evidence type="ECO:0000313" key="7">
    <source>
        <dbReference type="Proteomes" id="UP000298138"/>
    </source>
</evidence>
<keyword evidence="3" id="KW-0687">Ribonucleoprotein</keyword>
<organism evidence="6 7">
    <name type="scientific">Ascodesmis nigricans</name>
    <dbReference type="NCBI Taxonomy" id="341454"/>
    <lineage>
        <taxon>Eukaryota</taxon>
        <taxon>Fungi</taxon>
        <taxon>Dikarya</taxon>
        <taxon>Ascomycota</taxon>
        <taxon>Pezizomycotina</taxon>
        <taxon>Pezizomycetes</taxon>
        <taxon>Pezizales</taxon>
        <taxon>Ascodesmidaceae</taxon>
        <taxon>Ascodesmis</taxon>
    </lineage>
</organism>
<feature type="region of interest" description="Disordered" evidence="4">
    <location>
        <begin position="94"/>
        <end position="117"/>
    </location>
</feature>
<dbReference type="OrthoDB" id="5555409at2759"/>
<dbReference type="PANTHER" id="PTHR21368">
    <property type="entry name" value="50S RIBOSOMAL PROTEIN L9"/>
    <property type="match status" value="1"/>
</dbReference>
<gene>
    <name evidence="6" type="ORF">EX30DRAFT_338442</name>
</gene>